<accession>A0A3D8HFL7</accession>
<evidence type="ECO:0000256" key="3">
    <source>
        <dbReference type="ARBA" id="ARBA00023082"/>
    </source>
</evidence>
<dbReference type="InterPro" id="IPR036388">
    <property type="entry name" value="WH-like_DNA-bd_sf"/>
</dbReference>
<evidence type="ECO:0000256" key="1">
    <source>
        <dbReference type="ARBA" id="ARBA00010641"/>
    </source>
</evidence>
<dbReference type="AlphaFoldDB" id="A0A3D8HFL7"/>
<feature type="domain" description="RNA polymerase sigma-70 region 2" evidence="5">
    <location>
        <begin position="30"/>
        <end position="97"/>
    </location>
</feature>
<dbReference type="Pfam" id="PF04542">
    <property type="entry name" value="Sigma70_r2"/>
    <property type="match status" value="1"/>
</dbReference>
<evidence type="ECO:0000256" key="4">
    <source>
        <dbReference type="ARBA" id="ARBA00023163"/>
    </source>
</evidence>
<dbReference type="Gene3D" id="1.10.1740.10">
    <property type="match status" value="1"/>
</dbReference>
<dbReference type="PANTHER" id="PTHR43133:SF46">
    <property type="entry name" value="RNA POLYMERASE SIGMA-70 FACTOR ECF SUBFAMILY"/>
    <property type="match status" value="1"/>
</dbReference>
<keyword evidence="2" id="KW-0805">Transcription regulation</keyword>
<dbReference type="GO" id="GO:0016987">
    <property type="term" value="F:sigma factor activity"/>
    <property type="evidence" value="ECO:0007669"/>
    <property type="project" value="UniProtKB-KW"/>
</dbReference>
<keyword evidence="4" id="KW-0804">Transcription</keyword>
<dbReference type="SUPFAM" id="SSF88659">
    <property type="entry name" value="Sigma3 and sigma4 domains of RNA polymerase sigma factors"/>
    <property type="match status" value="1"/>
</dbReference>
<keyword evidence="10" id="KW-1185">Reference proteome</keyword>
<keyword evidence="3" id="KW-0731">Sigma factor</keyword>
<reference evidence="7 10" key="2">
    <citation type="submission" date="2020-08" db="EMBL/GenBank/DDBJ databases">
        <title>Genome public.</title>
        <authorList>
            <person name="Liu C."/>
            <person name="Sun Q."/>
        </authorList>
    </citation>
    <scope>NUCLEOTIDE SEQUENCE [LARGE SCALE GENOMIC DNA]</scope>
    <source>
        <strain evidence="7 10">426_9</strain>
    </source>
</reference>
<evidence type="ECO:0000313" key="9">
    <source>
        <dbReference type="Proteomes" id="UP000256321"/>
    </source>
</evidence>
<dbReference type="GO" id="GO:0003677">
    <property type="term" value="F:DNA binding"/>
    <property type="evidence" value="ECO:0007669"/>
    <property type="project" value="InterPro"/>
</dbReference>
<dbReference type="InterPro" id="IPR013249">
    <property type="entry name" value="RNA_pol_sigma70_r4_t2"/>
</dbReference>
<name>A0A3D8HFL7_9BACT</name>
<reference evidence="8 9" key="1">
    <citation type="submission" date="2018-07" db="EMBL/GenBank/DDBJ databases">
        <title>Parabacteroides acidifaciens nov. sp., isolated from human feces.</title>
        <authorList>
            <person name="Wang Y.J."/>
        </authorList>
    </citation>
    <scope>NUCLEOTIDE SEQUENCE [LARGE SCALE GENOMIC DNA]</scope>
    <source>
        <strain evidence="8 9">426-9</strain>
    </source>
</reference>
<dbReference type="Gene3D" id="1.10.10.10">
    <property type="entry name" value="Winged helix-like DNA-binding domain superfamily/Winged helix DNA-binding domain"/>
    <property type="match status" value="1"/>
</dbReference>
<protein>
    <submittedName>
        <fullName evidence="8">RNA polymerase sigma-70 factor</fullName>
    </submittedName>
</protein>
<dbReference type="Pfam" id="PF08281">
    <property type="entry name" value="Sigma70_r4_2"/>
    <property type="match status" value="1"/>
</dbReference>
<evidence type="ECO:0000256" key="2">
    <source>
        <dbReference type="ARBA" id="ARBA00023015"/>
    </source>
</evidence>
<evidence type="ECO:0000313" key="8">
    <source>
        <dbReference type="EMBL" id="RDU49728.1"/>
    </source>
</evidence>
<dbReference type="SUPFAM" id="SSF88946">
    <property type="entry name" value="Sigma2 domain of RNA polymerase sigma factors"/>
    <property type="match status" value="1"/>
</dbReference>
<dbReference type="Proteomes" id="UP000629596">
    <property type="component" value="Unassembled WGS sequence"/>
</dbReference>
<dbReference type="NCBIfam" id="TIGR02937">
    <property type="entry name" value="sigma70-ECF"/>
    <property type="match status" value="1"/>
</dbReference>
<feature type="domain" description="RNA polymerase sigma factor 70 region 4 type 2" evidence="6">
    <location>
        <begin position="124"/>
        <end position="174"/>
    </location>
</feature>
<dbReference type="InterPro" id="IPR014327">
    <property type="entry name" value="RNA_pol_sigma70_bacteroid"/>
</dbReference>
<proteinExistence type="inferred from homology"/>
<dbReference type="InterPro" id="IPR013324">
    <property type="entry name" value="RNA_pol_sigma_r3/r4-like"/>
</dbReference>
<dbReference type="PANTHER" id="PTHR43133">
    <property type="entry name" value="RNA POLYMERASE ECF-TYPE SIGMA FACTO"/>
    <property type="match status" value="1"/>
</dbReference>
<dbReference type="GO" id="GO:0006352">
    <property type="term" value="P:DNA-templated transcription initiation"/>
    <property type="evidence" value="ECO:0007669"/>
    <property type="project" value="InterPro"/>
</dbReference>
<dbReference type="InterPro" id="IPR014284">
    <property type="entry name" value="RNA_pol_sigma-70_dom"/>
</dbReference>
<dbReference type="NCBIfam" id="TIGR02985">
    <property type="entry name" value="Sig70_bacteroi1"/>
    <property type="match status" value="1"/>
</dbReference>
<dbReference type="Proteomes" id="UP000256321">
    <property type="component" value="Unassembled WGS sequence"/>
</dbReference>
<comment type="caution">
    <text evidence="8">The sequence shown here is derived from an EMBL/GenBank/DDBJ whole genome shotgun (WGS) entry which is preliminary data.</text>
</comment>
<gene>
    <name evidence="8" type="ORF">DWU89_07720</name>
    <name evidence="7" type="ORF">H8784_07550</name>
</gene>
<organism evidence="8 9">
    <name type="scientific">Parabacteroides acidifaciens</name>
    <dbReference type="NCBI Taxonomy" id="2290935"/>
    <lineage>
        <taxon>Bacteria</taxon>
        <taxon>Pseudomonadati</taxon>
        <taxon>Bacteroidota</taxon>
        <taxon>Bacteroidia</taxon>
        <taxon>Bacteroidales</taxon>
        <taxon>Tannerellaceae</taxon>
        <taxon>Parabacteroides</taxon>
    </lineage>
</organism>
<evidence type="ECO:0000259" key="5">
    <source>
        <dbReference type="Pfam" id="PF04542"/>
    </source>
</evidence>
<dbReference type="InterPro" id="IPR013325">
    <property type="entry name" value="RNA_pol_sigma_r2"/>
</dbReference>
<evidence type="ECO:0000259" key="6">
    <source>
        <dbReference type="Pfam" id="PF08281"/>
    </source>
</evidence>
<dbReference type="EMBL" id="JACRTI010000013">
    <property type="protein sequence ID" value="MBC8601577.1"/>
    <property type="molecule type" value="Genomic_DNA"/>
</dbReference>
<dbReference type="EMBL" id="QREV01000013">
    <property type="protein sequence ID" value="RDU49728.1"/>
    <property type="molecule type" value="Genomic_DNA"/>
</dbReference>
<evidence type="ECO:0000313" key="7">
    <source>
        <dbReference type="EMBL" id="MBC8601577.1"/>
    </source>
</evidence>
<dbReference type="InterPro" id="IPR039425">
    <property type="entry name" value="RNA_pol_sigma-70-like"/>
</dbReference>
<dbReference type="InterPro" id="IPR007627">
    <property type="entry name" value="RNA_pol_sigma70_r2"/>
</dbReference>
<evidence type="ECO:0000313" key="10">
    <source>
        <dbReference type="Proteomes" id="UP000629596"/>
    </source>
</evidence>
<comment type="similarity">
    <text evidence="1">Belongs to the sigma-70 factor family. ECF subfamily.</text>
</comment>
<sequence length="187" mass="22016">MVESNAGKIQDDMFMVRLIRAGDQQAFEYLFKTYFVPLCRFVRIYVKDNGVAEELALDVFTSVWEKRENLDIKLTLKSYLFQAARNRAMNYLRDNDRFVAVSDWSLLERFEIDDSLELKELERLIAEAVCSLPDRCREIFLKSRTEHLSNKEIAERLDVSVKNVEAQITKALKLIKAYLGDSYTYFW</sequence>